<sequence length="141" mass="16050">MKKTYKGSCHCGAVHFEADVDLASPSQRCNCTYCRKTRYWKSFVGTDDIRLLSGEADLADYRAPDSQWPEDHIHHRFCRHCGVQLFSKGYLDMAPFNGWFYALNLASLDNVDEADLAAVPIIYENGIADRQDQPPVHSTYL</sequence>
<evidence type="ECO:0000313" key="5">
    <source>
        <dbReference type="EMBL" id="OAM79699.1"/>
    </source>
</evidence>
<reference evidence="5 6" key="1">
    <citation type="submission" date="2016-03" db="EMBL/GenBank/DDBJ databases">
        <title>Genome sequencing of Devosia sp. S37.</title>
        <authorList>
            <person name="Mohd Nor M."/>
        </authorList>
    </citation>
    <scope>NUCLEOTIDE SEQUENCE [LARGE SCALE GENOMIC DNA]</scope>
    <source>
        <strain evidence="5 6">S37</strain>
    </source>
</reference>
<dbReference type="PROSITE" id="PS51891">
    <property type="entry name" value="CENP_V_GFA"/>
    <property type="match status" value="1"/>
</dbReference>
<comment type="caution">
    <text evidence="5">The sequence shown here is derived from an EMBL/GenBank/DDBJ whole genome shotgun (WGS) entry which is preliminary data.</text>
</comment>
<dbReference type="OrthoDB" id="9805575at2"/>
<evidence type="ECO:0000256" key="1">
    <source>
        <dbReference type="ARBA" id="ARBA00005495"/>
    </source>
</evidence>
<organism evidence="5 6">
    <name type="scientific">Devosia elaeis</name>
    <dbReference type="NCBI Taxonomy" id="1770058"/>
    <lineage>
        <taxon>Bacteria</taxon>
        <taxon>Pseudomonadati</taxon>
        <taxon>Pseudomonadota</taxon>
        <taxon>Alphaproteobacteria</taxon>
        <taxon>Hyphomicrobiales</taxon>
        <taxon>Devosiaceae</taxon>
        <taxon>Devosia</taxon>
    </lineage>
</organism>
<comment type="similarity">
    <text evidence="1">Belongs to the Gfa family.</text>
</comment>
<dbReference type="Pfam" id="PF04828">
    <property type="entry name" value="GFA"/>
    <property type="match status" value="1"/>
</dbReference>
<dbReference type="PANTHER" id="PTHR28620:SF1">
    <property type="entry name" value="CENP-V_GFA DOMAIN-CONTAINING PROTEIN"/>
    <property type="match status" value="1"/>
</dbReference>
<dbReference type="PANTHER" id="PTHR28620">
    <property type="entry name" value="CENTROMERE PROTEIN V"/>
    <property type="match status" value="1"/>
</dbReference>
<name>A0A178I3Y5_9HYPH</name>
<keyword evidence="2" id="KW-0479">Metal-binding</keyword>
<dbReference type="Proteomes" id="UP000078389">
    <property type="component" value="Unassembled WGS sequence"/>
</dbReference>
<proteinExistence type="inferred from homology"/>
<evidence type="ECO:0000313" key="6">
    <source>
        <dbReference type="Proteomes" id="UP000078389"/>
    </source>
</evidence>
<dbReference type="InterPro" id="IPR006913">
    <property type="entry name" value="CENP-V/GFA"/>
</dbReference>
<evidence type="ECO:0000259" key="4">
    <source>
        <dbReference type="PROSITE" id="PS51891"/>
    </source>
</evidence>
<dbReference type="STRING" id="1770058.A3840_03105"/>
<dbReference type="GO" id="GO:0016846">
    <property type="term" value="F:carbon-sulfur lyase activity"/>
    <property type="evidence" value="ECO:0007669"/>
    <property type="project" value="InterPro"/>
</dbReference>
<dbReference type="GO" id="GO:0046872">
    <property type="term" value="F:metal ion binding"/>
    <property type="evidence" value="ECO:0007669"/>
    <property type="project" value="UniProtKB-KW"/>
</dbReference>
<dbReference type="InterPro" id="IPR011057">
    <property type="entry name" value="Mss4-like_sf"/>
</dbReference>
<accession>A0A178I3Y5</accession>
<keyword evidence="3" id="KW-0862">Zinc</keyword>
<dbReference type="EMBL" id="LVVY01000062">
    <property type="protein sequence ID" value="OAM79699.1"/>
    <property type="molecule type" value="Genomic_DNA"/>
</dbReference>
<evidence type="ECO:0000256" key="3">
    <source>
        <dbReference type="ARBA" id="ARBA00022833"/>
    </source>
</evidence>
<dbReference type="Gene3D" id="2.170.150.70">
    <property type="match status" value="1"/>
</dbReference>
<gene>
    <name evidence="5" type="ORF">A3840_03105</name>
</gene>
<dbReference type="AlphaFoldDB" id="A0A178I3Y5"/>
<dbReference type="RefSeq" id="WP_067451677.1">
    <property type="nucleotide sequence ID" value="NZ_LVVY01000062.1"/>
</dbReference>
<dbReference type="SUPFAM" id="SSF51316">
    <property type="entry name" value="Mss4-like"/>
    <property type="match status" value="1"/>
</dbReference>
<evidence type="ECO:0000256" key="2">
    <source>
        <dbReference type="ARBA" id="ARBA00022723"/>
    </source>
</evidence>
<dbReference type="InterPro" id="IPR052355">
    <property type="entry name" value="CENP-V-like"/>
</dbReference>
<feature type="domain" description="CENP-V/GFA" evidence="4">
    <location>
        <begin position="5"/>
        <end position="124"/>
    </location>
</feature>
<keyword evidence="6" id="KW-1185">Reference proteome</keyword>
<protein>
    <submittedName>
        <fullName evidence="5">Aldehyde-activating protein</fullName>
    </submittedName>
</protein>